<keyword evidence="1" id="KW-0328">Glycosyltransferase</keyword>
<keyword evidence="1" id="KW-0808">Transferase</keyword>
<evidence type="ECO:0000313" key="2">
    <source>
        <dbReference type="Proteomes" id="UP001596052"/>
    </source>
</evidence>
<dbReference type="PANTHER" id="PTHR12526:SF600">
    <property type="entry name" value="GLYCOSYL TRANSFERASE GROUP 1"/>
    <property type="match status" value="1"/>
</dbReference>
<name>A0ABW0KIW0_9BACT</name>
<sequence length="409" mass="47002">MHILVVYPYIPYPIDRGTYQRVFHLLRELAREHTIDLIALSENGERAEHRGIFEAFCRKVVFVPFEHPPWPRLFPNRLLNPLPTTVRHWWLPQLADTITEMLDQSSYDMVHVCDIVMAQYFLDDHLQIPLSVDRSRVDLQFQEEQYARMPKGLKSSLLHHEQIWKLRRFEHKVARRSSVQVVCGPDDEQFIHSEVSPNVPVQVVTNGVDLDYFSPSSSEVSRDPSPTVLYCGAMDYMPNIDALRWYFGEIHSYLKKAVPDLKVLIVGKSPVAEVTAYGDLPDVTVTGGVPDVRPWYRRAWAQIVPLRIGGGTRLKIPESMAMGTPVISTTIGAQGLHLLHGTDILLADTPEMFAHYTERMLHDEVLRKKIEDRGMQTCRSRFGWPGLGQQLSSYYSQHFQPAEDSHEHN</sequence>
<dbReference type="PANTHER" id="PTHR12526">
    <property type="entry name" value="GLYCOSYLTRANSFERASE"/>
    <property type="match status" value="1"/>
</dbReference>
<protein>
    <submittedName>
        <fullName evidence="1">Glycosyltransferase</fullName>
        <ecNumber evidence="1">2.4.-.-</ecNumber>
    </submittedName>
</protein>
<keyword evidence="2" id="KW-1185">Reference proteome</keyword>
<comment type="caution">
    <text evidence="1">The sequence shown here is derived from an EMBL/GenBank/DDBJ whole genome shotgun (WGS) entry which is preliminary data.</text>
</comment>
<evidence type="ECO:0000313" key="1">
    <source>
        <dbReference type="EMBL" id="MFC5453423.1"/>
    </source>
</evidence>
<dbReference type="Proteomes" id="UP001596052">
    <property type="component" value="Unassembled WGS sequence"/>
</dbReference>
<dbReference type="CDD" id="cd03801">
    <property type="entry name" value="GT4_PimA-like"/>
    <property type="match status" value="1"/>
</dbReference>
<organism evidence="1 2">
    <name type="scientific">Prosthecobacter fluviatilis</name>
    <dbReference type="NCBI Taxonomy" id="445931"/>
    <lineage>
        <taxon>Bacteria</taxon>
        <taxon>Pseudomonadati</taxon>
        <taxon>Verrucomicrobiota</taxon>
        <taxon>Verrucomicrobiia</taxon>
        <taxon>Verrucomicrobiales</taxon>
        <taxon>Verrucomicrobiaceae</taxon>
        <taxon>Prosthecobacter</taxon>
    </lineage>
</organism>
<dbReference type="Gene3D" id="3.40.50.2000">
    <property type="entry name" value="Glycogen Phosphorylase B"/>
    <property type="match status" value="2"/>
</dbReference>
<dbReference type="EC" id="2.4.-.-" evidence="1"/>
<dbReference type="GO" id="GO:0016757">
    <property type="term" value="F:glycosyltransferase activity"/>
    <property type="evidence" value="ECO:0007669"/>
    <property type="project" value="UniProtKB-KW"/>
</dbReference>
<dbReference type="SUPFAM" id="SSF53756">
    <property type="entry name" value="UDP-Glycosyltransferase/glycogen phosphorylase"/>
    <property type="match status" value="1"/>
</dbReference>
<dbReference type="RefSeq" id="WP_377162485.1">
    <property type="nucleotide sequence ID" value="NZ_JBHSMQ010000001.1"/>
</dbReference>
<dbReference type="EMBL" id="JBHSMQ010000001">
    <property type="protein sequence ID" value="MFC5453423.1"/>
    <property type="molecule type" value="Genomic_DNA"/>
</dbReference>
<proteinExistence type="predicted"/>
<reference evidence="2" key="1">
    <citation type="journal article" date="2019" name="Int. J. Syst. Evol. Microbiol.">
        <title>The Global Catalogue of Microorganisms (GCM) 10K type strain sequencing project: providing services to taxonomists for standard genome sequencing and annotation.</title>
        <authorList>
            <consortium name="The Broad Institute Genomics Platform"/>
            <consortium name="The Broad Institute Genome Sequencing Center for Infectious Disease"/>
            <person name="Wu L."/>
            <person name="Ma J."/>
        </authorList>
    </citation>
    <scope>NUCLEOTIDE SEQUENCE [LARGE SCALE GENOMIC DNA]</scope>
    <source>
        <strain evidence="2">CGMCC 4.1469</strain>
    </source>
</reference>
<dbReference type="Pfam" id="PF13692">
    <property type="entry name" value="Glyco_trans_1_4"/>
    <property type="match status" value="1"/>
</dbReference>
<accession>A0ABW0KIW0</accession>
<gene>
    <name evidence="1" type="ORF">ACFQDI_01040</name>
</gene>